<gene>
    <name evidence="3" type="ORF">AWL63_19675</name>
</gene>
<feature type="compositionally biased region" description="Gly residues" evidence="1">
    <location>
        <begin position="1"/>
        <end position="10"/>
    </location>
</feature>
<sequence>MAGNTRGGAACGPKSRIGPTGSAFGQWLRVLTRILKVAGAVLVVAPRTVVWAASLLSAIVVGVALTRLMVFGGNCPAGLMPDLNAQISTPKCPREPGPA</sequence>
<protein>
    <submittedName>
        <fullName evidence="3">Uncharacterized protein</fullName>
    </submittedName>
</protein>
<evidence type="ECO:0000313" key="4">
    <source>
        <dbReference type="Proteomes" id="UP000094256"/>
    </source>
</evidence>
<evidence type="ECO:0000256" key="2">
    <source>
        <dbReference type="SAM" id="Phobius"/>
    </source>
</evidence>
<accession>A0A1B3ZEI5</accession>
<dbReference type="Proteomes" id="UP000094256">
    <property type="component" value="Chromosome"/>
</dbReference>
<feature type="transmembrane region" description="Helical" evidence="2">
    <location>
        <begin position="49"/>
        <end position="70"/>
    </location>
</feature>
<dbReference type="KEGG" id="span:AWL63_19675"/>
<dbReference type="RefSeq" id="WP_069206371.1">
    <property type="nucleotide sequence ID" value="NZ_CP014168.1"/>
</dbReference>
<proteinExistence type="predicted"/>
<reference evidence="3 4" key="1">
    <citation type="submission" date="2016-01" db="EMBL/GenBank/DDBJ databases">
        <title>Complete genome and mega plasmid sequence of Sphingomonas panacis DCY99 elicits systemic resistance in rice to Xanthomonas oryzae.</title>
        <authorList>
            <person name="Kim Y.J."/>
            <person name="Yang D.C."/>
            <person name="Sing P."/>
        </authorList>
    </citation>
    <scope>NUCLEOTIDE SEQUENCE [LARGE SCALE GENOMIC DNA]</scope>
    <source>
        <strain evidence="3 4">DCY99</strain>
    </source>
</reference>
<keyword evidence="4" id="KW-1185">Reference proteome</keyword>
<feature type="region of interest" description="Disordered" evidence="1">
    <location>
        <begin position="1"/>
        <end position="21"/>
    </location>
</feature>
<keyword evidence="2" id="KW-0472">Membrane</keyword>
<dbReference type="OrthoDB" id="3576439at2"/>
<evidence type="ECO:0000313" key="3">
    <source>
        <dbReference type="EMBL" id="AOH85842.1"/>
    </source>
</evidence>
<keyword evidence="2" id="KW-1133">Transmembrane helix</keyword>
<dbReference type="AlphaFoldDB" id="A0A1B3ZEI5"/>
<keyword evidence="2" id="KW-0812">Transmembrane</keyword>
<organism evidence="3 4">
    <name type="scientific">Sphingomonas panacis</name>
    <dbReference type="NCBI Taxonomy" id="1560345"/>
    <lineage>
        <taxon>Bacteria</taxon>
        <taxon>Pseudomonadati</taxon>
        <taxon>Pseudomonadota</taxon>
        <taxon>Alphaproteobacteria</taxon>
        <taxon>Sphingomonadales</taxon>
        <taxon>Sphingomonadaceae</taxon>
        <taxon>Sphingomonas</taxon>
    </lineage>
</organism>
<evidence type="ECO:0000256" key="1">
    <source>
        <dbReference type="SAM" id="MobiDB-lite"/>
    </source>
</evidence>
<name>A0A1B3ZEI5_9SPHN</name>
<dbReference type="EMBL" id="CP014168">
    <property type="protein sequence ID" value="AOH85842.1"/>
    <property type="molecule type" value="Genomic_DNA"/>
</dbReference>